<dbReference type="Gene3D" id="1.10.10.60">
    <property type="entry name" value="Homeodomain-like"/>
    <property type="match status" value="1"/>
</dbReference>
<name>A0A6J0C9A4_NEOLC</name>
<sequence>MAEHNSKNENDDMLEIKVEPAVQSYTEVEHGYAEFENSNLIPSTADVGALNLWTSKATSCLITQYKKYRSMVGQTTRMKSLREMFEMVSLEMQKYGFYFSAQKCENKWRVLERKYKNLVYREKLKKPGRMRHYGHWEHKIALDEIFNERKRKMYLDDNDYSPPGASNKFTLILPKPGGDSCNNTVEANRPQPVEDPLAGATVNSQSAKESDESEDLRTCLTVMFEKFLARMDKNFITQQQNKERRHKEKMAIRQSELELQKKLFKLKEQKMALKKSQLLAAAQHVHLNME</sequence>
<dbReference type="RefSeq" id="XP_015522864.1">
    <property type="nucleotide sequence ID" value="XM_015667378.2"/>
</dbReference>
<evidence type="ECO:0000313" key="3">
    <source>
        <dbReference type="Proteomes" id="UP000829291"/>
    </source>
</evidence>
<evidence type="ECO:0000313" key="4">
    <source>
        <dbReference type="RefSeq" id="XP_015522864.1"/>
    </source>
</evidence>
<dbReference type="InParanoid" id="A0A6J0C9A4"/>
<gene>
    <name evidence="4" type="primary">LOC107226533</name>
</gene>
<dbReference type="AlphaFoldDB" id="A0A6J0C9A4"/>
<dbReference type="GeneID" id="107226533"/>
<feature type="domain" description="Myb/SANT-like DNA-binding" evidence="2">
    <location>
        <begin position="52"/>
        <end position="133"/>
    </location>
</feature>
<evidence type="ECO:0000256" key="1">
    <source>
        <dbReference type="SAM" id="MobiDB-lite"/>
    </source>
</evidence>
<proteinExistence type="predicted"/>
<dbReference type="Pfam" id="PF13837">
    <property type="entry name" value="Myb_DNA-bind_4"/>
    <property type="match status" value="1"/>
</dbReference>
<protein>
    <submittedName>
        <fullName evidence="4">Uncharacterized protein LOC107226533</fullName>
    </submittedName>
</protein>
<dbReference type="InterPro" id="IPR044822">
    <property type="entry name" value="Myb_DNA-bind_4"/>
</dbReference>
<dbReference type="Proteomes" id="UP000829291">
    <property type="component" value="Chromosome 3"/>
</dbReference>
<accession>A0A6J0C9A4</accession>
<organism evidence="4">
    <name type="scientific">Neodiprion lecontei</name>
    <name type="common">Redheaded pine sawfly</name>
    <dbReference type="NCBI Taxonomy" id="441921"/>
    <lineage>
        <taxon>Eukaryota</taxon>
        <taxon>Metazoa</taxon>
        <taxon>Ecdysozoa</taxon>
        <taxon>Arthropoda</taxon>
        <taxon>Hexapoda</taxon>
        <taxon>Insecta</taxon>
        <taxon>Pterygota</taxon>
        <taxon>Neoptera</taxon>
        <taxon>Endopterygota</taxon>
        <taxon>Hymenoptera</taxon>
        <taxon>Tenthredinoidea</taxon>
        <taxon>Diprionidae</taxon>
        <taxon>Diprioninae</taxon>
        <taxon>Neodiprion</taxon>
    </lineage>
</organism>
<dbReference type="OrthoDB" id="10065625at2759"/>
<keyword evidence="3" id="KW-1185">Reference proteome</keyword>
<dbReference type="KEGG" id="nlo:107226533"/>
<reference evidence="4" key="1">
    <citation type="submission" date="2025-08" db="UniProtKB">
        <authorList>
            <consortium name="RefSeq"/>
        </authorList>
    </citation>
    <scope>IDENTIFICATION</scope>
    <source>
        <tissue evidence="4">Thorax and Abdomen</tissue>
    </source>
</reference>
<feature type="region of interest" description="Disordered" evidence="1">
    <location>
        <begin position="182"/>
        <end position="212"/>
    </location>
</feature>
<evidence type="ECO:0000259" key="2">
    <source>
        <dbReference type="Pfam" id="PF13837"/>
    </source>
</evidence>